<keyword evidence="2" id="KW-1185">Reference proteome</keyword>
<reference evidence="1 2" key="1">
    <citation type="submission" date="2016-08" db="EMBL/GenBank/DDBJ databases">
        <title>Draft genome of the agarase producing Sphingomonas sp. MCT13.</title>
        <authorList>
            <person name="D'Andrea M.M."/>
            <person name="Rossolini G.M."/>
            <person name="Thaller M.C."/>
        </authorList>
    </citation>
    <scope>NUCLEOTIDE SEQUENCE [LARGE SCALE GENOMIC DNA]</scope>
    <source>
        <strain evidence="1 2">MCT13</strain>
    </source>
</reference>
<dbReference type="STRING" id="1888892.BFL28_12670"/>
<name>A0A1E3LYW2_9SPHN</name>
<evidence type="ECO:0000313" key="1">
    <source>
        <dbReference type="EMBL" id="ODP38909.1"/>
    </source>
</evidence>
<sequence length="87" mass="9221">MRAIACRKTVGDECGEVFGHRASTGYTAMLRVATWVGNEHGSIAVTAKGESFFAVDGKEAGDIDQQPIFATEADQLDNGTSVGSQQR</sequence>
<dbReference type="Proteomes" id="UP000094487">
    <property type="component" value="Unassembled WGS sequence"/>
</dbReference>
<organism evidence="1 2">
    <name type="scientific">Sphingomonas turrisvirgatae</name>
    <dbReference type="NCBI Taxonomy" id="1888892"/>
    <lineage>
        <taxon>Bacteria</taxon>
        <taxon>Pseudomonadati</taxon>
        <taxon>Pseudomonadota</taxon>
        <taxon>Alphaproteobacteria</taxon>
        <taxon>Sphingomonadales</taxon>
        <taxon>Sphingomonadaceae</taxon>
        <taxon>Sphingomonas</taxon>
    </lineage>
</organism>
<comment type="caution">
    <text evidence="1">The sequence shown here is derived from an EMBL/GenBank/DDBJ whole genome shotgun (WGS) entry which is preliminary data.</text>
</comment>
<proteinExistence type="predicted"/>
<accession>A0A1E3LYW2</accession>
<protein>
    <submittedName>
        <fullName evidence="1">Uncharacterized protein</fullName>
    </submittedName>
</protein>
<evidence type="ECO:0000313" key="2">
    <source>
        <dbReference type="Proteomes" id="UP000094487"/>
    </source>
</evidence>
<dbReference type="AlphaFoldDB" id="A0A1E3LYW2"/>
<gene>
    <name evidence="1" type="ORF">BFL28_12670</name>
</gene>
<dbReference type="EMBL" id="MDDS01000010">
    <property type="protein sequence ID" value="ODP38909.1"/>
    <property type="molecule type" value="Genomic_DNA"/>
</dbReference>